<accession>A0ABP8W996</accession>
<dbReference type="EMBL" id="BAABIM010000002">
    <property type="protein sequence ID" value="GAA4684106.1"/>
    <property type="molecule type" value="Genomic_DNA"/>
</dbReference>
<dbReference type="InterPro" id="IPR014016">
    <property type="entry name" value="UvrD-like_ATP-bd"/>
</dbReference>
<sequence>MNELTIAVAGARKTQGIVEACRDADDQRRILVIAYTQASQAELESRIADVLPLSPQVEVLGWYAFLLRHFVSPYLPLLFPGHSLRGFNYEGEPHRAARDVDAARFLDPEERAYQCNLASLAHKVHEASDGSVLDRLEHIYTDIYIDEAQDIGGWALEILKVLFASKLDVHLVGDMRQALLSTNPRDNKNSPYRFEKVLTWYREREAQGQLKITQKATTHRSSQVIADLSDRLFDPSLKYAATISASTETHFHHGLYRVSPQNVAAYVEAHAPLSIHYRAGLGDEFGITFTTFGVAKGRTVDHVLLLPTEKFRQFLKDGTPLVGKTACAFYIGVTRAKHSVAVILDPSLVADEFTPWKAPTDPA</sequence>
<dbReference type="InterPro" id="IPR027417">
    <property type="entry name" value="P-loop_NTPase"/>
</dbReference>
<evidence type="ECO:0000256" key="2">
    <source>
        <dbReference type="ARBA" id="ARBA00022801"/>
    </source>
</evidence>
<evidence type="ECO:0000313" key="7">
    <source>
        <dbReference type="Proteomes" id="UP001500621"/>
    </source>
</evidence>
<dbReference type="Proteomes" id="UP001500621">
    <property type="component" value="Unassembled WGS sequence"/>
</dbReference>
<feature type="domain" description="UvrD-like helicase ATP-binding" evidence="5">
    <location>
        <begin position="116"/>
        <end position="178"/>
    </location>
</feature>
<dbReference type="Pfam" id="PF00580">
    <property type="entry name" value="UvrD-helicase"/>
    <property type="match status" value="1"/>
</dbReference>
<keyword evidence="4" id="KW-0067">ATP-binding</keyword>
<evidence type="ECO:0000256" key="1">
    <source>
        <dbReference type="ARBA" id="ARBA00022741"/>
    </source>
</evidence>
<evidence type="ECO:0000256" key="4">
    <source>
        <dbReference type="ARBA" id="ARBA00022840"/>
    </source>
</evidence>
<organism evidence="6 7">
    <name type="scientific">Nocardioides nanhaiensis</name>
    <dbReference type="NCBI Taxonomy" id="1476871"/>
    <lineage>
        <taxon>Bacteria</taxon>
        <taxon>Bacillati</taxon>
        <taxon>Actinomycetota</taxon>
        <taxon>Actinomycetes</taxon>
        <taxon>Propionibacteriales</taxon>
        <taxon>Nocardioidaceae</taxon>
        <taxon>Nocardioides</taxon>
    </lineage>
</organism>
<comment type="caution">
    <text evidence="6">The sequence shown here is derived from an EMBL/GenBank/DDBJ whole genome shotgun (WGS) entry which is preliminary data.</text>
</comment>
<keyword evidence="3" id="KW-0347">Helicase</keyword>
<dbReference type="Gene3D" id="3.40.50.300">
    <property type="entry name" value="P-loop containing nucleotide triphosphate hydrolases"/>
    <property type="match status" value="1"/>
</dbReference>
<evidence type="ECO:0000313" key="6">
    <source>
        <dbReference type="EMBL" id="GAA4684106.1"/>
    </source>
</evidence>
<dbReference type="RefSeq" id="WP_345265647.1">
    <property type="nucleotide sequence ID" value="NZ_BAABIM010000002.1"/>
</dbReference>
<dbReference type="SUPFAM" id="SSF52540">
    <property type="entry name" value="P-loop containing nucleoside triphosphate hydrolases"/>
    <property type="match status" value="1"/>
</dbReference>
<name>A0ABP8W996_9ACTN</name>
<keyword evidence="2" id="KW-0378">Hydrolase</keyword>
<keyword evidence="7" id="KW-1185">Reference proteome</keyword>
<evidence type="ECO:0000256" key="3">
    <source>
        <dbReference type="ARBA" id="ARBA00022806"/>
    </source>
</evidence>
<protein>
    <submittedName>
        <fullName evidence="6">AAA family ATPase</fullName>
    </submittedName>
</protein>
<proteinExistence type="predicted"/>
<keyword evidence="1" id="KW-0547">Nucleotide-binding</keyword>
<gene>
    <name evidence="6" type="ORF">GCM10023226_21780</name>
</gene>
<reference evidence="7" key="1">
    <citation type="journal article" date="2019" name="Int. J. Syst. Evol. Microbiol.">
        <title>The Global Catalogue of Microorganisms (GCM) 10K type strain sequencing project: providing services to taxonomists for standard genome sequencing and annotation.</title>
        <authorList>
            <consortium name="The Broad Institute Genomics Platform"/>
            <consortium name="The Broad Institute Genome Sequencing Center for Infectious Disease"/>
            <person name="Wu L."/>
            <person name="Ma J."/>
        </authorList>
    </citation>
    <scope>NUCLEOTIDE SEQUENCE [LARGE SCALE GENOMIC DNA]</scope>
    <source>
        <strain evidence="7">JCM 18127</strain>
    </source>
</reference>
<evidence type="ECO:0000259" key="5">
    <source>
        <dbReference type="Pfam" id="PF00580"/>
    </source>
</evidence>